<accession>A0ABU1TKA3</accession>
<keyword evidence="3" id="KW-1185">Reference proteome</keyword>
<sequence>MEDLRKEDSKEQLKDFDSTKNPLDTSVEGIAEDETTGSGYNEAERASKDATNMDLQHKGSRELIDKYNINDQAHSDSSKDNFVKTISNNNHADGSKNTSGK</sequence>
<evidence type="ECO:0000313" key="2">
    <source>
        <dbReference type="EMBL" id="MDR6966415.1"/>
    </source>
</evidence>
<gene>
    <name evidence="2" type="ORF">J2X31_000408</name>
</gene>
<proteinExistence type="predicted"/>
<feature type="region of interest" description="Disordered" evidence="1">
    <location>
        <begin position="71"/>
        <end position="101"/>
    </location>
</feature>
<feature type="region of interest" description="Disordered" evidence="1">
    <location>
        <begin position="1"/>
        <end position="54"/>
    </location>
</feature>
<feature type="compositionally biased region" description="Basic and acidic residues" evidence="1">
    <location>
        <begin position="73"/>
        <end position="82"/>
    </location>
</feature>
<feature type="compositionally biased region" description="Basic and acidic residues" evidence="1">
    <location>
        <begin position="1"/>
        <end position="18"/>
    </location>
</feature>
<evidence type="ECO:0000256" key="1">
    <source>
        <dbReference type="SAM" id="MobiDB-lite"/>
    </source>
</evidence>
<name>A0ABU1TKA3_9FLAO</name>
<reference evidence="2 3" key="1">
    <citation type="submission" date="2023-07" db="EMBL/GenBank/DDBJ databases">
        <title>Sorghum-associated microbial communities from plants grown in Nebraska, USA.</title>
        <authorList>
            <person name="Schachtman D."/>
        </authorList>
    </citation>
    <scope>NUCLEOTIDE SEQUENCE [LARGE SCALE GENOMIC DNA]</scope>
    <source>
        <strain evidence="2 3">3773</strain>
    </source>
</reference>
<comment type="caution">
    <text evidence="2">The sequence shown here is derived from an EMBL/GenBank/DDBJ whole genome shotgun (WGS) entry which is preliminary data.</text>
</comment>
<dbReference type="RefSeq" id="WP_310023985.1">
    <property type="nucleotide sequence ID" value="NZ_JAVDVI010000001.1"/>
</dbReference>
<evidence type="ECO:0000313" key="3">
    <source>
        <dbReference type="Proteomes" id="UP001255185"/>
    </source>
</evidence>
<feature type="compositionally biased region" description="Polar residues" evidence="1">
    <location>
        <begin position="84"/>
        <end position="101"/>
    </location>
</feature>
<protein>
    <submittedName>
        <fullName evidence="2">Uncharacterized protein</fullName>
    </submittedName>
</protein>
<dbReference type="EMBL" id="JAVDVI010000001">
    <property type="protein sequence ID" value="MDR6966415.1"/>
    <property type="molecule type" value="Genomic_DNA"/>
</dbReference>
<organism evidence="2 3">
    <name type="scientific">Flavobacterium arsenatis</name>
    <dbReference type="NCBI Taxonomy" id="1484332"/>
    <lineage>
        <taxon>Bacteria</taxon>
        <taxon>Pseudomonadati</taxon>
        <taxon>Bacteroidota</taxon>
        <taxon>Flavobacteriia</taxon>
        <taxon>Flavobacteriales</taxon>
        <taxon>Flavobacteriaceae</taxon>
        <taxon>Flavobacterium</taxon>
    </lineage>
</organism>
<dbReference type="Proteomes" id="UP001255185">
    <property type="component" value="Unassembled WGS sequence"/>
</dbReference>